<dbReference type="GO" id="GO:0047952">
    <property type="term" value="F:glycerol-3-phosphate dehydrogenase [NAD(P)+] activity"/>
    <property type="evidence" value="ECO:0007669"/>
    <property type="project" value="UniProtKB-UniRule"/>
</dbReference>
<gene>
    <name evidence="10" type="primary">gpsA</name>
    <name evidence="18" type="ORF">LRX75_04955</name>
</gene>
<feature type="domain" description="Glycerol-3-phosphate dehydrogenase NAD-dependent N-terminal" evidence="16">
    <location>
        <begin position="11"/>
        <end position="165"/>
    </location>
</feature>
<feature type="binding site" evidence="13">
    <location>
        <position position="261"/>
    </location>
    <ligand>
        <name>NAD(+)</name>
        <dbReference type="ChEBI" id="CHEBI:57540"/>
    </ligand>
</feature>
<feature type="binding site" evidence="10">
    <location>
        <position position="41"/>
    </location>
    <ligand>
        <name>NADPH</name>
        <dbReference type="ChEBI" id="CHEBI:57783"/>
    </ligand>
</feature>
<dbReference type="InterPro" id="IPR006109">
    <property type="entry name" value="G3P_DH_NAD-dep_C"/>
</dbReference>
<comment type="caution">
    <text evidence="18">The sequence shown here is derived from an EMBL/GenBank/DDBJ whole genome shotgun (WGS) entry which is preliminary data.</text>
</comment>
<evidence type="ECO:0000256" key="13">
    <source>
        <dbReference type="PIRSR" id="PIRSR000114-3"/>
    </source>
</evidence>
<dbReference type="NCBIfam" id="NF000940">
    <property type="entry name" value="PRK00094.1-2"/>
    <property type="match status" value="1"/>
</dbReference>
<dbReference type="PANTHER" id="PTHR11728">
    <property type="entry name" value="GLYCEROL-3-PHOSPHATE DEHYDROGENASE"/>
    <property type="match status" value="1"/>
</dbReference>
<keyword evidence="6 10" id="KW-0520">NAD</keyword>
<dbReference type="GO" id="GO:0046168">
    <property type="term" value="P:glycerol-3-phosphate catabolic process"/>
    <property type="evidence" value="ECO:0007669"/>
    <property type="project" value="InterPro"/>
</dbReference>
<evidence type="ECO:0000256" key="9">
    <source>
        <dbReference type="ARBA" id="ARBA00023264"/>
    </source>
</evidence>
<evidence type="ECO:0000256" key="12">
    <source>
        <dbReference type="PIRSR" id="PIRSR000114-2"/>
    </source>
</evidence>
<accession>A0A9X1NNT6</accession>
<evidence type="ECO:0000256" key="8">
    <source>
        <dbReference type="ARBA" id="ARBA00023209"/>
    </source>
</evidence>
<keyword evidence="4 10" id="KW-0521">NADP</keyword>
<feature type="binding site" evidence="10">
    <location>
        <position position="42"/>
    </location>
    <ligand>
        <name>NADPH</name>
        <dbReference type="ChEBI" id="CHEBI:57783"/>
    </ligand>
</feature>
<evidence type="ECO:0000256" key="11">
    <source>
        <dbReference type="PIRSR" id="PIRSR000114-1"/>
    </source>
</evidence>
<feature type="binding site" evidence="10">
    <location>
        <position position="114"/>
    </location>
    <ligand>
        <name>sn-glycerol 3-phosphate</name>
        <dbReference type="ChEBI" id="CHEBI:57597"/>
    </ligand>
</feature>
<feature type="binding site" evidence="10">
    <location>
        <position position="260"/>
    </location>
    <ligand>
        <name>sn-glycerol 3-phosphate</name>
        <dbReference type="ChEBI" id="CHEBI:57597"/>
    </ligand>
</feature>
<dbReference type="SUPFAM" id="SSF51735">
    <property type="entry name" value="NAD(P)-binding Rossmann-fold domains"/>
    <property type="match status" value="1"/>
</dbReference>
<feature type="binding site" evidence="10">
    <location>
        <position position="261"/>
    </location>
    <ligand>
        <name>sn-glycerol 3-phosphate</name>
        <dbReference type="ChEBI" id="CHEBI:57597"/>
    </ligand>
</feature>
<dbReference type="InterPro" id="IPR011128">
    <property type="entry name" value="G3P_DH_NAD-dep_N"/>
</dbReference>
<evidence type="ECO:0000313" key="19">
    <source>
        <dbReference type="Proteomes" id="UP001139089"/>
    </source>
</evidence>
<evidence type="ECO:0000256" key="3">
    <source>
        <dbReference type="ARBA" id="ARBA00022741"/>
    </source>
</evidence>
<dbReference type="InterPro" id="IPR006168">
    <property type="entry name" value="G3P_DH_NAD-dep"/>
</dbReference>
<dbReference type="Pfam" id="PF07479">
    <property type="entry name" value="NAD_Gly3P_dh_C"/>
    <property type="match status" value="1"/>
</dbReference>
<feature type="domain" description="Glycerol-3-phosphate dehydrogenase NAD-dependent C-terminal" evidence="17">
    <location>
        <begin position="186"/>
        <end position="323"/>
    </location>
</feature>
<dbReference type="GO" id="GO:0046167">
    <property type="term" value="P:glycerol-3-phosphate biosynthetic process"/>
    <property type="evidence" value="ECO:0007669"/>
    <property type="project" value="UniProtKB-UniRule"/>
</dbReference>
<comment type="similarity">
    <text evidence="1 10 14">Belongs to the NAD-dependent glycerol-3-phosphate dehydrogenase family.</text>
</comment>
<feature type="binding site" evidence="12">
    <location>
        <position position="114"/>
    </location>
    <ligand>
        <name>substrate</name>
    </ligand>
</feature>
<dbReference type="PRINTS" id="PR00077">
    <property type="entry name" value="GPDHDRGNASE"/>
</dbReference>
<evidence type="ECO:0000256" key="4">
    <source>
        <dbReference type="ARBA" id="ARBA00022857"/>
    </source>
</evidence>
<keyword evidence="10" id="KW-0963">Cytoplasm</keyword>
<keyword evidence="19" id="KW-1185">Reference proteome</keyword>
<evidence type="ECO:0000256" key="14">
    <source>
        <dbReference type="RuleBase" id="RU000437"/>
    </source>
</evidence>
<evidence type="ECO:0000313" key="18">
    <source>
        <dbReference type="EMBL" id="MCD7108392.1"/>
    </source>
</evidence>
<organism evidence="18 19">
    <name type="scientific">Rhizobium quercicola</name>
    <dbReference type="NCBI Taxonomy" id="2901226"/>
    <lineage>
        <taxon>Bacteria</taxon>
        <taxon>Pseudomonadati</taxon>
        <taxon>Pseudomonadota</taxon>
        <taxon>Alphaproteobacteria</taxon>
        <taxon>Hyphomicrobiales</taxon>
        <taxon>Rhizobiaceae</taxon>
        <taxon>Rhizobium/Agrobacterium group</taxon>
        <taxon>Rhizobium</taxon>
    </lineage>
</organism>
<comment type="pathway">
    <text evidence="10">Membrane lipid metabolism; glycerophospholipid metabolism.</text>
</comment>
<comment type="subcellular location">
    <subcellularLocation>
        <location evidence="10">Cytoplasm</location>
    </subcellularLocation>
</comment>
<keyword evidence="5 10" id="KW-0560">Oxidoreductase</keyword>
<reference evidence="18" key="1">
    <citation type="submission" date="2021-12" db="EMBL/GenBank/DDBJ databases">
        <authorList>
            <person name="Li Y."/>
        </authorList>
    </citation>
    <scope>NUCLEOTIDE SEQUENCE</scope>
    <source>
        <strain evidence="18">DKSPLA3</strain>
    </source>
</reference>
<comment type="caution">
    <text evidence="10">Lacks conserved residue(s) required for the propagation of feature annotation.</text>
</comment>
<evidence type="ECO:0000256" key="5">
    <source>
        <dbReference type="ARBA" id="ARBA00023002"/>
    </source>
</evidence>
<dbReference type="GO" id="GO:0051287">
    <property type="term" value="F:NAD binding"/>
    <property type="evidence" value="ECO:0007669"/>
    <property type="project" value="InterPro"/>
</dbReference>
<evidence type="ECO:0000256" key="6">
    <source>
        <dbReference type="ARBA" id="ARBA00023027"/>
    </source>
</evidence>
<dbReference type="Pfam" id="PF01210">
    <property type="entry name" value="NAD_Gly3P_dh_N"/>
    <property type="match status" value="1"/>
</dbReference>
<dbReference type="InterPro" id="IPR036291">
    <property type="entry name" value="NAD(P)-bd_dom_sf"/>
</dbReference>
<feature type="binding site" evidence="10">
    <location>
        <position position="262"/>
    </location>
    <ligand>
        <name>sn-glycerol 3-phosphate</name>
        <dbReference type="ChEBI" id="CHEBI:57597"/>
    </ligand>
</feature>
<dbReference type="InterPro" id="IPR008927">
    <property type="entry name" value="6-PGluconate_DH-like_C_sf"/>
</dbReference>
<feature type="binding site" evidence="10">
    <location>
        <position position="20"/>
    </location>
    <ligand>
        <name>NADPH</name>
        <dbReference type="ChEBI" id="CHEBI:57783"/>
    </ligand>
</feature>
<dbReference type="AlphaFoldDB" id="A0A9X1NNT6"/>
<dbReference type="Gene3D" id="3.40.50.720">
    <property type="entry name" value="NAD(P)-binding Rossmann-like Domain"/>
    <property type="match status" value="1"/>
</dbReference>
<dbReference type="EC" id="1.1.1.94" evidence="10"/>
<comment type="catalytic activity">
    <reaction evidence="10">
        <text>sn-glycerol 3-phosphate + NAD(+) = dihydroxyacetone phosphate + NADH + H(+)</text>
        <dbReference type="Rhea" id="RHEA:11092"/>
        <dbReference type="ChEBI" id="CHEBI:15378"/>
        <dbReference type="ChEBI" id="CHEBI:57540"/>
        <dbReference type="ChEBI" id="CHEBI:57597"/>
        <dbReference type="ChEBI" id="CHEBI:57642"/>
        <dbReference type="ChEBI" id="CHEBI:57945"/>
        <dbReference type="EC" id="1.1.1.94"/>
    </reaction>
</comment>
<comment type="catalytic activity">
    <reaction evidence="10 15">
        <text>sn-glycerol 3-phosphate + NADP(+) = dihydroxyacetone phosphate + NADPH + H(+)</text>
        <dbReference type="Rhea" id="RHEA:11096"/>
        <dbReference type="ChEBI" id="CHEBI:15378"/>
        <dbReference type="ChEBI" id="CHEBI:57597"/>
        <dbReference type="ChEBI" id="CHEBI:57642"/>
        <dbReference type="ChEBI" id="CHEBI:57783"/>
        <dbReference type="ChEBI" id="CHEBI:58349"/>
        <dbReference type="EC" id="1.1.1.94"/>
    </reaction>
</comment>
<keyword evidence="8 10" id="KW-0594">Phospholipid biosynthesis</keyword>
<name>A0A9X1NNT6_9HYPH</name>
<evidence type="ECO:0000259" key="17">
    <source>
        <dbReference type="Pfam" id="PF07479"/>
    </source>
</evidence>
<feature type="binding site" evidence="10">
    <location>
        <position position="197"/>
    </location>
    <ligand>
        <name>sn-glycerol 3-phosphate</name>
        <dbReference type="ChEBI" id="CHEBI:57597"/>
    </ligand>
</feature>
<feature type="binding site" evidence="12">
    <location>
        <begin position="261"/>
        <end position="262"/>
    </location>
    <ligand>
        <name>substrate</name>
    </ligand>
</feature>
<dbReference type="NCBIfam" id="NF000942">
    <property type="entry name" value="PRK00094.1-4"/>
    <property type="match status" value="1"/>
</dbReference>
<dbReference type="GO" id="GO:0006650">
    <property type="term" value="P:glycerophospholipid metabolic process"/>
    <property type="evidence" value="ECO:0007669"/>
    <property type="project" value="UniProtKB-UniRule"/>
</dbReference>
<evidence type="ECO:0000256" key="1">
    <source>
        <dbReference type="ARBA" id="ARBA00011009"/>
    </source>
</evidence>
<feature type="binding site" evidence="10">
    <location>
        <position position="142"/>
    </location>
    <ligand>
        <name>sn-glycerol 3-phosphate</name>
        <dbReference type="ChEBI" id="CHEBI:57597"/>
    </ligand>
</feature>
<dbReference type="Gene3D" id="1.10.1040.10">
    <property type="entry name" value="N-(1-d-carboxylethyl)-l-norvaline Dehydrogenase, domain 2"/>
    <property type="match status" value="1"/>
</dbReference>
<evidence type="ECO:0000256" key="7">
    <source>
        <dbReference type="ARBA" id="ARBA00023098"/>
    </source>
</evidence>
<dbReference type="PROSITE" id="PS00957">
    <property type="entry name" value="NAD_G3PDH"/>
    <property type="match status" value="1"/>
</dbReference>
<dbReference type="FunFam" id="3.40.50.720:FF:000019">
    <property type="entry name" value="Glycerol-3-phosphate dehydrogenase [NAD(P)+]"/>
    <property type="match status" value="1"/>
</dbReference>
<dbReference type="SUPFAM" id="SSF48179">
    <property type="entry name" value="6-phosphogluconate dehydrogenase C-terminal domain-like"/>
    <property type="match status" value="1"/>
</dbReference>
<protein>
    <recommendedName>
        <fullName evidence="10">Glycerol-3-phosphate dehydrogenase [NAD(P)+]</fullName>
        <ecNumber evidence="10">1.1.1.94</ecNumber>
    </recommendedName>
    <alternativeName>
        <fullName evidence="10">NAD(P)(+)-dependent glycerol-3-phosphate dehydrogenase</fullName>
    </alternativeName>
    <alternativeName>
        <fullName evidence="10">NAD(P)H-dependent dihydroxyacetone-phosphate reductase</fullName>
    </alternativeName>
</protein>
<dbReference type="PANTHER" id="PTHR11728:SF1">
    <property type="entry name" value="GLYCEROL-3-PHOSPHATE DEHYDROGENASE [NAD(+)] 2, CHLOROPLASTIC"/>
    <property type="match status" value="1"/>
</dbReference>
<keyword evidence="3 10" id="KW-0547">Nucleotide-binding</keyword>
<evidence type="ECO:0000259" key="16">
    <source>
        <dbReference type="Pfam" id="PF01210"/>
    </source>
</evidence>
<comment type="function">
    <text evidence="10">Catalyzes the reduction of the glycolytic intermediate dihydroxyacetone phosphate (DHAP) to sn-glycerol 3-phosphate (G3P), the key precursor for phospholipid synthesis.</text>
</comment>
<keyword evidence="2 10" id="KW-0444">Lipid biosynthesis</keyword>
<evidence type="ECO:0000256" key="15">
    <source>
        <dbReference type="RuleBase" id="RU000439"/>
    </source>
</evidence>
<feature type="binding site" evidence="10">
    <location>
        <position position="261"/>
    </location>
    <ligand>
        <name>NADPH</name>
        <dbReference type="ChEBI" id="CHEBI:57783"/>
    </ligand>
</feature>
<dbReference type="GO" id="GO:0005975">
    <property type="term" value="P:carbohydrate metabolic process"/>
    <property type="evidence" value="ECO:0007669"/>
    <property type="project" value="InterPro"/>
</dbReference>
<evidence type="ECO:0000256" key="10">
    <source>
        <dbReference type="HAMAP-Rule" id="MF_00394"/>
    </source>
</evidence>
<feature type="binding site" evidence="10">
    <location>
        <position position="250"/>
    </location>
    <ligand>
        <name>sn-glycerol 3-phosphate</name>
        <dbReference type="ChEBI" id="CHEBI:57597"/>
    </ligand>
</feature>
<feature type="binding site" evidence="13">
    <location>
        <position position="146"/>
    </location>
    <ligand>
        <name>NAD(+)</name>
        <dbReference type="ChEBI" id="CHEBI:57540"/>
    </ligand>
</feature>
<keyword evidence="7 10" id="KW-0443">Lipid metabolism</keyword>
<sequence>MNEARLPAADKVAVVGAGAFGTALATVIARTGRADVTLIARKREVAEAILGRRRHEEALPGIDLPDALRATVDPASVSTAGIVLFAMPSQAQREAAQALRPHLAPGTDIVICAKGLERGTGRLLTAVVAEELPDLAVSVLSGPGFAADIATGLPTAMVIASASAERAARLATALSGPTFRLYPSQDRTGVQLGGALKNVLAIACGIVEGAGLGESARAAMIARGLAELSRYVAACGGQGDTVRGLSGLGDLVLTATSHQSRNLRYGIALGRERRAAQPTADLVEGALAASVAAAEARRLGLDMPLTFAVAAMIDGTIDVGTALEQLMSRPITQE</sequence>
<dbReference type="EMBL" id="JAJOZR010000002">
    <property type="protein sequence ID" value="MCD7108392.1"/>
    <property type="molecule type" value="Genomic_DNA"/>
</dbReference>
<feature type="active site" description="Proton acceptor" evidence="10 11">
    <location>
        <position position="197"/>
    </location>
</feature>
<dbReference type="PIRSF" id="PIRSF000114">
    <property type="entry name" value="Glycerol-3-P_dh"/>
    <property type="match status" value="1"/>
</dbReference>
<dbReference type="GO" id="GO:0008654">
    <property type="term" value="P:phospholipid biosynthetic process"/>
    <property type="evidence" value="ECO:0007669"/>
    <property type="project" value="UniProtKB-KW"/>
</dbReference>
<proteinExistence type="inferred from homology"/>
<feature type="binding site" evidence="10">
    <location>
        <position position="283"/>
    </location>
    <ligand>
        <name>NADPH</name>
        <dbReference type="ChEBI" id="CHEBI:57783"/>
    </ligand>
</feature>
<feature type="binding site" evidence="13">
    <location>
        <begin position="16"/>
        <end position="21"/>
    </location>
    <ligand>
        <name>NAD(+)</name>
        <dbReference type="ChEBI" id="CHEBI:57540"/>
    </ligand>
</feature>
<dbReference type="RefSeq" id="WP_231812392.1">
    <property type="nucleotide sequence ID" value="NZ_JAJOZR010000002.1"/>
</dbReference>
<feature type="binding site" evidence="10">
    <location>
        <position position="146"/>
    </location>
    <ligand>
        <name>NADPH</name>
        <dbReference type="ChEBI" id="CHEBI:57783"/>
    </ligand>
</feature>
<dbReference type="InterPro" id="IPR013328">
    <property type="entry name" value="6PGD_dom2"/>
</dbReference>
<feature type="binding site" evidence="10">
    <location>
        <position position="284"/>
    </location>
    <ligand>
        <name>NADPH</name>
        <dbReference type="ChEBI" id="CHEBI:57783"/>
    </ligand>
</feature>
<dbReference type="Proteomes" id="UP001139089">
    <property type="component" value="Unassembled WGS sequence"/>
</dbReference>
<dbReference type="GO" id="GO:0005829">
    <property type="term" value="C:cytosol"/>
    <property type="evidence" value="ECO:0007669"/>
    <property type="project" value="TreeGrafter"/>
</dbReference>
<dbReference type="HAMAP" id="MF_00394">
    <property type="entry name" value="NAD_Glyc3P_dehydrog"/>
    <property type="match status" value="1"/>
</dbReference>
<evidence type="ECO:0000256" key="2">
    <source>
        <dbReference type="ARBA" id="ARBA00022516"/>
    </source>
</evidence>
<keyword evidence="9 10" id="KW-1208">Phospholipid metabolism</keyword>
<feature type="binding site" evidence="10">
    <location>
        <position position="114"/>
    </location>
    <ligand>
        <name>NADPH</name>
        <dbReference type="ChEBI" id="CHEBI:57783"/>
    </ligand>
</feature>